<dbReference type="RefSeq" id="WP_005939238.1">
    <property type="nucleotide sequence ID" value="NZ_KB890375.1"/>
</dbReference>
<evidence type="ECO:0000256" key="2">
    <source>
        <dbReference type="ARBA" id="ARBA00022723"/>
    </source>
</evidence>
<keyword evidence="9" id="KW-1185">Reference proteome</keyword>
<comment type="similarity">
    <text evidence="6">Belongs to the peptidase M48 family.</text>
</comment>
<reference evidence="8 9" key="1">
    <citation type="submission" date="2013-04" db="EMBL/GenBank/DDBJ databases">
        <title>The Genome Sequence of Bacteroides massiliensis DSM 17679.</title>
        <authorList>
            <consortium name="The Broad Institute Genomics Platform"/>
            <person name="Earl A."/>
            <person name="Ward D."/>
            <person name="Feldgarden M."/>
            <person name="Gevers D."/>
            <person name="Martens E."/>
            <person name="Fenner L."/>
            <person name="Roux V."/>
            <person name="Mallet M.N."/>
            <person name="Raoult D."/>
            <person name="Walker B."/>
            <person name="Young S."/>
            <person name="Zeng Q."/>
            <person name="Gargeya S."/>
            <person name="Fitzgerald M."/>
            <person name="Haas B."/>
            <person name="Abouelleil A."/>
            <person name="Allen A.W."/>
            <person name="Alvarado L."/>
            <person name="Arachchi H.M."/>
            <person name="Berlin A.M."/>
            <person name="Chapman S.B."/>
            <person name="Gainer-Dewar J."/>
            <person name="Goldberg J."/>
            <person name="Griggs A."/>
            <person name="Gujja S."/>
            <person name="Hansen M."/>
            <person name="Howarth C."/>
            <person name="Imamovic A."/>
            <person name="Ireland A."/>
            <person name="Larimer J."/>
            <person name="McCowan C."/>
            <person name="Murphy C."/>
            <person name="Pearson M."/>
            <person name="Poon T.W."/>
            <person name="Priest M."/>
            <person name="Roberts A."/>
            <person name="Saif S."/>
            <person name="Shea T."/>
            <person name="Sisk P."/>
            <person name="Sykes S."/>
            <person name="Wortman J."/>
            <person name="Nusbaum C."/>
            <person name="Birren B."/>
        </authorList>
    </citation>
    <scope>NUCLEOTIDE SEQUENCE [LARGE SCALE GENOMIC DNA]</scope>
    <source>
        <strain evidence="9">B84634 / Timone 84634 / DSM 17679 / JCM 13223</strain>
    </source>
</reference>
<dbReference type="InterPro" id="IPR001915">
    <property type="entry name" value="Peptidase_M48"/>
</dbReference>
<organism evidence="8 9">
    <name type="scientific">Phocaeicola massiliensis B84634 = Timone 84634 = DSM 17679 = JCM 13223</name>
    <dbReference type="NCBI Taxonomy" id="1121098"/>
    <lineage>
        <taxon>Bacteria</taxon>
        <taxon>Pseudomonadati</taxon>
        <taxon>Bacteroidota</taxon>
        <taxon>Bacteroidia</taxon>
        <taxon>Bacteroidales</taxon>
        <taxon>Bacteroidaceae</taxon>
        <taxon>Phocaeicola</taxon>
    </lineage>
</organism>
<dbReference type="PATRIC" id="fig|1121098.3.peg.1558"/>
<evidence type="ECO:0000256" key="6">
    <source>
        <dbReference type="RuleBase" id="RU003983"/>
    </source>
</evidence>
<protein>
    <recommendedName>
        <fullName evidence="7">Peptidase M48 domain-containing protein</fullName>
    </recommendedName>
</protein>
<dbReference type="Proteomes" id="UP000017831">
    <property type="component" value="Unassembled WGS sequence"/>
</dbReference>
<dbReference type="GO" id="GO:0051603">
    <property type="term" value="P:proteolysis involved in protein catabolic process"/>
    <property type="evidence" value="ECO:0007669"/>
    <property type="project" value="TreeGrafter"/>
</dbReference>
<dbReference type="OrthoDB" id="9810445at2"/>
<keyword evidence="3 6" id="KW-0378">Hydrolase</keyword>
<dbReference type="STRING" id="1121098.HMPREF1534_01537"/>
<evidence type="ECO:0000256" key="3">
    <source>
        <dbReference type="ARBA" id="ARBA00022801"/>
    </source>
</evidence>
<dbReference type="PANTHER" id="PTHR22726">
    <property type="entry name" value="METALLOENDOPEPTIDASE OMA1"/>
    <property type="match status" value="1"/>
</dbReference>
<proteinExistence type="inferred from homology"/>
<evidence type="ECO:0000256" key="4">
    <source>
        <dbReference type="ARBA" id="ARBA00022833"/>
    </source>
</evidence>
<feature type="domain" description="Peptidase M48" evidence="7">
    <location>
        <begin position="67"/>
        <end position="233"/>
    </location>
</feature>
<dbReference type="GO" id="GO:0004222">
    <property type="term" value="F:metalloendopeptidase activity"/>
    <property type="evidence" value="ECO:0007669"/>
    <property type="project" value="InterPro"/>
</dbReference>
<sequence length="266" mass="29955">MIKKIFLQSIVSAMLFLIVLFSFSRVDWLSVFDLRETVIEEKLGDMYWDLYSGSAVFLESDTVLAPLDSLLSHLCEANDIERDKIKLHVVQSNEVNAFAFPDNHLVVFTSLIAKCENQEELCGVMAHEIAHMQKGHIMKKLVKEVGLSALVGMASGGQSGEVLRSTAKLLSSTAYDRTLESEADKTAVFYLLQSGINPEPFGEFLFRLSKEEELPSLTEWVSTHPDSEKRSIQICNWAKEGSNNIRFVKILSMKTWKTLQQAVSDK</sequence>
<evidence type="ECO:0000256" key="1">
    <source>
        <dbReference type="ARBA" id="ARBA00022670"/>
    </source>
</evidence>
<keyword evidence="1 6" id="KW-0645">Protease</keyword>
<dbReference type="InterPro" id="IPR051156">
    <property type="entry name" value="Mito/Outer_Membr_Metalloprot"/>
</dbReference>
<dbReference type="EMBL" id="AQHY01000019">
    <property type="protein sequence ID" value="EOA55551.1"/>
    <property type="molecule type" value="Genomic_DNA"/>
</dbReference>
<evidence type="ECO:0000256" key="5">
    <source>
        <dbReference type="ARBA" id="ARBA00023049"/>
    </source>
</evidence>
<dbReference type="eggNOG" id="COG0501">
    <property type="taxonomic scope" value="Bacteria"/>
</dbReference>
<keyword evidence="4 6" id="KW-0862">Zinc</keyword>
<dbReference type="Gene3D" id="3.30.2010.10">
    <property type="entry name" value="Metalloproteases ('zincins'), catalytic domain"/>
    <property type="match status" value="1"/>
</dbReference>
<comment type="caution">
    <text evidence="8">The sequence shown here is derived from an EMBL/GenBank/DDBJ whole genome shotgun (WGS) entry which is preliminary data.</text>
</comment>
<dbReference type="AlphaFoldDB" id="U6RIH7"/>
<dbReference type="PANTHER" id="PTHR22726:SF1">
    <property type="entry name" value="METALLOENDOPEPTIDASE OMA1, MITOCHONDRIAL"/>
    <property type="match status" value="1"/>
</dbReference>
<dbReference type="HOGENOM" id="CLU_029002_5_2_10"/>
<accession>U6RIH7</accession>
<name>U6RIH7_9BACT</name>
<evidence type="ECO:0000313" key="9">
    <source>
        <dbReference type="Proteomes" id="UP000017831"/>
    </source>
</evidence>
<evidence type="ECO:0000259" key="7">
    <source>
        <dbReference type="Pfam" id="PF01435"/>
    </source>
</evidence>
<comment type="cofactor">
    <cofactor evidence="6">
        <name>Zn(2+)</name>
        <dbReference type="ChEBI" id="CHEBI:29105"/>
    </cofactor>
    <text evidence="6">Binds 1 zinc ion per subunit.</text>
</comment>
<dbReference type="GO" id="GO:0016020">
    <property type="term" value="C:membrane"/>
    <property type="evidence" value="ECO:0007669"/>
    <property type="project" value="TreeGrafter"/>
</dbReference>
<keyword evidence="5 6" id="KW-0482">Metalloprotease</keyword>
<keyword evidence="2" id="KW-0479">Metal-binding</keyword>
<evidence type="ECO:0000313" key="8">
    <source>
        <dbReference type="EMBL" id="EOA55551.1"/>
    </source>
</evidence>
<dbReference type="GO" id="GO:0046872">
    <property type="term" value="F:metal ion binding"/>
    <property type="evidence" value="ECO:0007669"/>
    <property type="project" value="UniProtKB-KW"/>
</dbReference>
<dbReference type="Pfam" id="PF01435">
    <property type="entry name" value="Peptidase_M48"/>
    <property type="match status" value="1"/>
</dbReference>
<gene>
    <name evidence="8" type="ORF">HMPREF1534_01537</name>
</gene>
<dbReference type="GeneID" id="60062477"/>
<dbReference type="CDD" id="cd07332">
    <property type="entry name" value="M48C_Oma1_like"/>
    <property type="match status" value="1"/>
</dbReference>